<comment type="caution">
    <text evidence="1">The sequence shown here is derived from an EMBL/GenBank/DDBJ whole genome shotgun (WGS) entry which is preliminary data.</text>
</comment>
<dbReference type="EMBL" id="BAAASG010000011">
    <property type="protein sequence ID" value="GAA2502028.1"/>
    <property type="molecule type" value="Genomic_DNA"/>
</dbReference>
<sequence length="86" mass="9327">MPTLVHMRTTVDLSEDLIQQAKLRAARRRVTVSAVIEDALRASFARDVAAAQNIVKLTTDPGGRGVRPGVNLDDNASVRDLMDGLE</sequence>
<dbReference type="CDD" id="cd21631">
    <property type="entry name" value="RHH_CopG_NikR-like"/>
    <property type="match status" value="1"/>
</dbReference>
<accession>A0ABN3MH56</accession>
<keyword evidence="2" id="KW-1185">Reference proteome</keyword>
<gene>
    <name evidence="1" type="ORF">GCM10010276_51160</name>
</gene>
<reference evidence="1 2" key="1">
    <citation type="journal article" date="2019" name="Int. J. Syst. Evol. Microbiol.">
        <title>The Global Catalogue of Microorganisms (GCM) 10K type strain sequencing project: providing services to taxonomists for standard genome sequencing and annotation.</title>
        <authorList>
            <consortium name="The Broad Institute Genomics Platform"/>
            <consortium name="The Broad Institute Genome Sequencing Center for Infectious Disease"/>
            <person name="Wu L."/>
            <person name="Ma J."/>
        </authorList>
    </citation>
    <scope>NUCLEOTIDE SEQUENCE [LARGE SCALE GENOMIC DNA]</scope>
    <source>
        <strain evidence="1 2">JCM 4395</strain>
    </source>
</reference>
<proteinExistence type="predicted"/>
<protein>
    <submittedName>
        <fullName evidence="1">Uncharacterized protein</fullName>
    </submittedName>
</protein>
<dbReference type="Proteomes" id="UP001501777">
    <property type="component" value="Unassembled WGS sequence"/>
</dbReference>
<name>A0ABN3MH56_STRLO</name>
<dbReference type="SUPFAM" id="SSF47598">
    <property type="entry name" value="Ribbon-helix-helix"/>
    <property type="match status" value="1"/>
</dbReference>
<evidence type="ECO:0000313" key="1">
    <source>
        <dbReference type="EMBL" id="GAA2502028.1"/>
    </source>
</evidence>
<organism evidence="1 2">
    <name type="scientific">Streptomyces longisporus</name>
    <dbReference type="NCBI Taxonomy" id="1948"/>
    <lineage>
        <taxon>Bacteria</taxon>
        <taxon>Bacillati</taxon>
        <taxon>Actinomycetota</taxon>
        <taxon>Actinomycetes</taxon>
        <taxon>Kitasatosporales</taxon>
        <taxon>Streptomycetaceae</taxon>
        <taxon>Streptomyces</taxon>
    </lineage>
</organism>
<dbReference type="InterPro" id="IPR010985">
    <property type="entry name" value="Ribbon_hlx_hlx"/>
</dbReference>
<evidence type="ECO:0000313" key="2">
    <source>
        <dbReference type="Proteomes" id="UP001501777"/>
    </source>
</evidence>